<accession>A0A6J5YEJ2</accession>
<reference evidence="1" key="1">
    <citation type="submission" date="2020-05" db="EMBL/GenBank/DDBJ databases">
        <authorList>
            <person name="Chiriac C."/>
            <person name="Salcher M."/>
            <person name="Ghai R."/>
            <person name="Kavagutti S V."/>
        </authorList>
    </citation>
    <scope>NUCLEOTIDE SEQUENCE</scope>
</reference>
<evidence type="ECO:0000313" key="1">
    <source>
        <dbReference type="EMBL" id="CAB4324253.1"/>
    </source>
</evidence>
<dbReference type="SUPFAM" id="SSF52540">
    <property type="entry name" value="P-loop containing nucleoside triphosphate hydrolases"/>
    <property type="match status" value="1"/>
</dbReference>
<dbReference type="PANTHER" id="PTHR10285">
    <property type="entry name" value="URIDINE KINASE"/>
    <property type="match status" value="1"/>
</dbReference>
<organism evidence="1">
    <name type="scientific">freshwater metagenome</name>
    <dbReference type="NCBI Taxonomy" id="449393"/>
    <lineage>
        <taxon>unclassified sequences</taxon>
        <taxon>metagenomes</taxon>
        <taxon>ecological metagenomes</taxon>
    </lineage>
</organism>
<gene>
    <name evidence="1" type="ORF">UFOPK1392_02018</name>
    <name evidence="2" type="ORF">UFOPK3733_01799</name>
</gene>
<dbReference type="AlphaFoldDB" id="A0A6J5YEJ2"/>
<proteinExistence type="predicted"/>
<protein>
    <submittedName>
        <fullName evidence="1">Unannotated protein</fullName>
    </submittedName>
</protein>
<dbReference type="InterPro" id="IPR027417">
    <property type="entry name" value="P-loop_NTPase"/>
</dbReference>
<dbReference type="Gene3D" id="3.40.50.300">
    <property type="entry name" value="P-loop containing nucleotide triphosphate hydrolases"/>
    <property type="match status" value="1"/>
</dbReference>
<dbReference type="EMBL" id="CAEMXZ010000122">
    <property type="protein sequence ID" value="CAB4324253.1"/>
    <property type="molecule type" value="Genomic_DNA"/>
</dbReference>
<evidence type="ECO:0000313" key="2">
    <source>
        <dbReference type="EMBL" id="CAB4949794.1"/>
    </source>
</evidence>
<name>A0A6J5YEJ2_9ZZZZ</name>
<dbReference type="EMBL" id="CAFBNC010000117">
    <property type="protein sequence ID" value="CAB4949794.1"/>
    <property type="molecule type" value="Genomic_DNA"/>
</dbReference>
<sequence length="268" mass="28784">MGFSQRCRGAYGDEVEDGSLPLHNSAADLDALAPVAERIAARVAELSTDPSTGGHSAVVGMAGGVAVGKSTAAASLQSVLVDQLGLDCAIVSSDGFLLPNDTLLERGIFHRKGFPESYDHGAIDGFVAAIRRREFPVTVPLYDHLIHDVLHESASIGFSPVVLFEGVNTLGFAASFDLSIYIDAAESSMRAWYLDRVLELRRRSADEPSAFFAAFAGLSDEEFASRAESIWEAVNLPNLLEHIEPTRALADIIITKAPDHSIESVIFR</sequence>